<keyword evidence="1" id="KW-0378">Hydrolase</keyword>
<keyword evidence="1" id="KW-0347">Helicase</keyword>
<dbReference type="GO" id="GO:0006281">
    <property type="term" value="P:DNA repair"/>
    <property type="evidence" value="ECO:0007669"/>
    <property type="project" value="UniProtKB-KW"/>
</dbReference>
<dbReference type="SUPFAM" id="SSF52540">
    <property type="entry name" value="P-loop containing nucleoside triphosphate hydrolases"/>
    <property type="match status" value="2"/>
</dbReference>
<dbReference type="InParanoid" id="A0A1D6HUC5"/>
<reference evidence="5" key="1">
    <citation type="submission" date="2015-12" db="EMBL/GenBank/DDBJ databases">
        <title>Update maize B73 reference genome by single molecule sequencing technologies.</title>
        <authorList>
            <consortium name="Maize Genome Sequencing Project"/>
            <person name="Ware D."/>
        </authorList>
    </citation>
    <scope>NUCLEOTIDE SEQUENCE [LARGE SCALE GENOMIC DNA]</scope>
    <source>
        <tissue evidence="5">Seedling</tissue>
    </source>
</reference>
<dbReference type="CDD" id="cd18809">
    <property type="entry name" value="SF1_C_RecD"/>
    <property type="match status" value="1"/>
</dbReference>
<dbReference type="GO" id="GO:0006310">
    <property type="term" value="P:DNA recombination"/>
    <property type="evidence" value="ECO:0007669"/>
    <property type="project" value="UniProtKB-KW"/>
</dbReference>
<comment type="similarity">
    <text evidence="1">Belongs to the helicase family.</text>
</comment>
<proteinExistence type="inferred from homology"/>
<sequence length="1545" mass="176800">MDPLPNNDARSPLKELSNITVEENVVHHEYSKVLEAKERKRIRERARCATQTREQRTLRNMKPCQKSARQNYRIRQQEMLSQDSIAIENPNFTPELVWSSIDAQAPTGSLFSSEHMAIPELIPTPFVPTPLVAEDVETNNLTTSPRRKGHKRHVSYGERQIRVSRQNQEFQSVIGRKFSTATMDREMESDGDNEIDHLTTFEINNNESIGPCTIPATNSDKMTEGVDVGKQHQTNSTITTNGDDDETVLFKDDDEEEGYLFAGQDGESGEDIEIDETQDAYTVNLDVPDLYDKVYSNIPEETHLLSTVADGDYCKAKKFQYEPPGFCCRNGQINPAALETPPQLRRLWECADADARHFRDNIRFFNGHFSFTSLYCCLDSMTTNMDCGIYTFRAHGMMYHNVSLEHRYCKCRQEQLEKDKAIIKQLVEIFKGNPYSEHLRSMGHVDNVENYHIALNLDQTLNQKLYNVPITSEVAAVWIEGSEHRGQFSNSVMLHGKDRFQSRPGIFNPILYGKRLFQQFAVDTYIKIESSRLDFIRKNQDRLRADLYKGLVDSLHEGENRADKIGKRTVLSTSFIGGPRDMRRRYMDAMALVRKFGKPDIFLTMTCNPNWDEITTELLPMQSPQDRPDLVVRIFHAKLEELKKRLTKHHILGKIRSYVYVVEFQKRGLPHAHFLLIMQRKYKLTCPDQYDLLISAEILDKKKYPQLYKMVIKHMMHGPRRDDGRKETVRGCELDNRWVVPYNPYLLRLFNCHINVEACGSIKAVKYLFKYIYKGHNRASVAVTDANKADGDVDVIKQYRDAWWVTPLEALWRIFSFDLSQNSPPLMQLQLHLENMHMVSFHERAKVNHVVQRPGADRSMLTAYFEANRLYEEAQDILYRDFPEWYTLQQGKVWQRRKRNTGGQVGRIVSAHPVEGERFYLRLLLNHVTGATSYADLRTVDGDTLPSFREAAQMRGLLEADDTIDECLNEAAIYQMSSALRRLFATILVYCEPNDVVELWQRHLDSMSEDYHRSTQNKTHVQQMVLIDIRNILQSMGKDIKTFPLPAIIDIYDDSHGTDREIYDEESIEPTAEDVAMKETLNEEQRSAYDKILSVVDTNNDGVFFVDGPGGTGKTYLYKALLAALCSQDKIAVATATSGVAASILPGGRTTHSRFKIPLTIDDGAVCSFMKQSETTKLLQKASLIIWDEASMTKRQAIEALDNSMRDIMGWPGLPFGGKTVVFGGDFRQVLPVVRKGSRAQIVAASLRSSYLWESMCHQKIVQNMRAQSDPWFAEYLLRVGGGTEEANHDGDVRLPDEVCVPYTGSDRDLDRLIDDIYPNLNENMSNTSYITSRAILSTRNDWVDMINMRMIDRFQGEQMMYHSFDTAVDDPNNYYPSEFINTLTPNGLPPHVLKLKVGCPIMFLRNIDPANGLCNGTSIDTEIVPGQHAGMRIFLPRIPLCPSDDEIFPFQFKRKQFPIRLSFAMTVNKAQGQTIPNVGVYLPEPVFSHGQLYVALSRATARSKVKILAIPFHDEKKKKGVKRNSTINGATYTKNIVYKEVLTP</sequence>
<feature type="domain" description="Helitron helicase-like" evidence="3">
    <location>
        <begin position="500"/>
        <end position="676"/>
    </location>
</feature>
<evidence type="ECO:0000259" key="2">
    <source>
        <dbReference type="Pfam" id="PF05970"/>
    </source>
</evidence>
<dbReference type="InterPro" id="IPR049163">
    <property type="entry name" value="Pif1-like_2B_dom"/>
</dbReference>
<dbReference type="GO" id="GO:0000723">
    <property type="term" value="P:telomere maintenance"/>
    <property type="evidence" value="ECO:0007669"/>
    <property type="project" value="InterPro"/>
</dbReference>
<comment type="cofactor">
    <cofactor evidence="1">
        <name>Mg(2+)</name>
        <dbReference type="ChEBI" id="CHEBI:18420"/>
    </cofactor>
</comment>
<dbReference type="GO" id="GO:0016787">
    <property type="term" value="F:hydrolase activity"/>
    <property type="evidence" value="ECO:0007669"/>
    <property type="project" value="UniProtKB-KW"/>
</dbReference>
<dbReference type="PANTHER" id="PTHR10492:SF92">
    <property type="entry name" value="ATP-DEPENDENT DNA HELICASE"/>
    <property type="match status" value="1"/>
</dbReference>
<evidence type="ECO:0000313" key="5">
    <source>
        <dbReference type="EMBL" id="ONM51904.1"/>
    </source>
</evidence>
<dbReference type="PANTHER" id="PTHR10492">
    <property type="match status" value="1"/>
</dbReference>
<dbReference type="InterPro" id="IPR027417">
    <property type="entry name" value="P-loop_NTPase"/>
</dbReference>
<dbReference type="Pfam" id="PF14214">
    <property type="entry name" value="Helitron_like_N"/>
    <property type="match status" value="1"/>
</dbReference>
<keyword evidence="1" id="KW-0234">DNA repair</keyword>
<dbReference type="GO" id="GO:0005524">
    <property type="term" value="F:ATP binding"/>
    <property type="evidence" value="ECO:0007669"/>
    <property type="project" value="UniProtKB-KW"/>
</dbReference>
<dbReference type="InterPro" id="IPR025476">
    <property type="entry name" value="Helitron_helicase-like"/>
</dbReference>
<comment type="catalytic activity">
    <reaction evidence="1">
        <text>ATP + H2O = ADP + phosphate + H(+)</text>
        <dbReference type="Rhea" id="RHEA:13065"/>
        <dbReference type="ChEBI" id="CHEBI:15377"/>
        <dbReference type="ChEBI" id="CHEBI:15378"/>
        <dbReference type="ChEBI" id="CHEBI:30616"/>
        <dbReference type="ChEBI" id="CHEBI:43474"/>
        <dbReference type="ChEBI" id="CHEBI:456216"/>
        <dbReference type="EC" id="5.6.2.3"/>
    </reaction>
</comment>
<protein>
    <recommendedName>
        <fullName evidence="1">ATP-dependent DNA helicase</fullName>
        <ecNumber evidence="1">5.6.2.3</ecNumber>
    </recommendedName>
</protein>
<dbReference type="Pfam" id="PF21530">
    <property type="entry name" value="Pif1_2B_dom"/>
    <property type="match status" value="1"/>
</dbReference>
<keyword evidence="1" id="KW-0233">DNA recombination</keyword>
<evidence type="ECO:0000256" key="1">
    <source>
        <dbReference type="RuleBase" id="RU363044"/>
    </source>
</evidence>
<dbReference type="EC" id="5.6.2.3" evidence="1"/>
<evidence type="ECO:0000259" key="3">
    <source>
        <dbReference type="Pfam" id="PF14214"/>
    </source>
</evidence>
<keyword evidence="1" id="KW-0547">Nucleotide-binding</keyword>
<dbReference type="SMR" id="A0A1D6HUC5"/>
<gene>
    <name evidence="5" type="ORF">ZEAMMB73_Zm00001d019016</name>
</gene>
<feature type="domain" description="DNA helicase Pif1-like 2B" evidence="4">
    <location>
        <begin position="1379"/>
        <end position="1419"/>
    </location>
</feature>
<evidence type="ECO:0000259" key="4">
    <source>
        <dbReference type="Pfam" id="PF21530"/>
    </source>
</evidence>
<dbReference type="EMBL" id="CM007650">
    <property type="protein sequence ID" value="ONM51904.1"/>
    <property type="molecule type" value="Genomic_DNA"/>
</dbReference>
<accession>A0A1D6HUC5</accession>
<dbReference type="GO" id="GO:0043139">
    <property type="term" value="F:5'-3' DNA helicase activity"/>
    <property type="evidence" value="ECO:0007669"/>
    <property type="project" value="UniProtKB-EC"/>
</dbReference>
<dbReference type="FunFam" id="3.40.50.300:FF:002884">
    <property type="entry name" value="ATP-dependent DNA helicase"/>
    <property type="match status" value="1"/>
</dbReference>
<dbReference type="Pfam" id="PF05970">
    <property type="entry name" value="PIF1"/>
    <property type="match status" value="1"/>
</dbReference>
<name>A0A1D6HUC5_MAIZE</name>
<keyword evidence="1" id="KW-0067">ATP-binding</keyword>
<keyword evidence="1" id="KW-0227">DNA damage</keyword>
<dbReference type="InterPro" id="IPR010285">
    <property type="entry name" value="DNA_helicase_pif1-like_DEAD"/>
</dbReference>
<feature type="domain" description="DNA helicase Pif1-like DEAD-box helicase" evidence="2">
    <location>
        <begin position="1081"/>
        <end position="1287"/>
    </location>
</feature>
<organism evidence="5">
    <name type="scientific">Zea mays</name>
    <name type="common">Maize</name>
    <dbReference type="NCBI Taxonomy" id="4577"/>
    <lineage>
        <taxon>Eukaryota</taxon>
        <taxon>Viridiplantae</taxon>
        <taxon>Streptophyta</taxon>
        <taxon>Embryophyta</taxon>
        <taxon>Tracheophyta</taxon>
        <taxon>Spermatophyta</taxon>
        <taxon>Magnoliopsida</taxon>
        <taxon>Liliopsida</taxon>
        <taxon>Poales</taxon>
        <taxon>Poaceae</taxon>
        <taxon>PACMAD clade</taxon>
        <taxon>Panicoideae</taxon>
        <taxon>Andropogonodae</taxon>
        <taxon>Andropogoneae</taxon>
        <taxon>Tripsacinae</taxon>
        <taxon>Zea</taxon>
    </lineage>
</organism>
<dbReference type="Gene3D" id="3.40.50.300">
    <property type="entry name" value="P-loop containing nucleotide triphosphate hydrolases"/>
    <property type="match status" value="2"/>
</dbReference>